<keyword evidence="3" id="KW-1185">Reference proteome</keyword>
<protein>
    <recommendedName>
        <fullName evidence="1">Flagellar hook-associated protein 2 C-terminal domain-containing protein</fullName>
    </recommendedName>
</protein>
<dbReference type="InterPro" id="IPR010809">
    <property type="entry name" value="FliD_C"/>
</dbReference>
<dbReference type="PANTHER" id="PTHR30288">
    <property type="entry name" value="FLAGELLAR CAP/ASSEMBLY PROTEIN FLID"/>
    <property type="match status" value="1"/>
</dbReference>
<dbReference type="GO" id="GO:0009421">
    <property type="term" value="C:bacterial-type flagellum filament cap"/>
    <property type="evidence" value="ECO:0007669"/>
    <property type="project" value="InterPro"/>
</dbReference>
<sequence length="231" mass="24210">MTQTQTAKDAVLNINGLDVSSTSNTINSALKGVTFNLQQAQVGKTVTINVNRQSEELTTAINSFVEKYNALVANVKSSTSYDATTKTAGILMGESVVQSGMVQIRSMLTNSLNSASGISTLSDVGISIQKDGSLKFDADKFAKAQNTDIDSVTALFSVLGRTSDSKVQYISSSKETMAGSYAVNITQAATQASLETSALSFPLTVDGTNNSLVVKVNGLKSGTIALTQKNL</sequence>
<dbReference type="OrthoDB" id="9810816at2"/>
<reference evidence="2 3" key="2">
    <citation type="journal article" date="2016" name="Microb. Ecol.">
        <title>Genome Characteristics of a Novel Type I Methanotroph (Sn10-6) Isolated from a Flooded Indian Rice Field.</title>
        <authorList>
            <person name="Rahalkar M.C."/>
            <person name="Pandit P.S."/>
            <person name="Dhakephalkar P.K."/>
            <person name="Pore S."/>
            <person name="Arora P."/>
            <person name="Kapse N."/>
        </authorList>
    </citation>
    <scope>NUCLEOTIDE SEQUENCE [LARGE SCALE GENOMIC DNA]</scope>
    <source>
        <strain evidence="2 3">Sn10-6</strain>
    </source>
</reference>
<dbReference type="Proteomes" id="UP000033684">
    <property type="component" value="Unassembled WGS sequence"/>
</dbReference>
<dbReference type="Pfam" id="PF07195">
    <property type="entry name" value="FliD_C"/>
    <property type="match status" value="1"/>
</dbReference>
<dbReference type="PANTHER" id="PTHR30288:SF0">
    <property type="entry name" value="FLAGELLAR HOOK-ASSOCIATED PROTEIN 2"/>
    <property type="match status" value="1"/>
</dbReference>
<feature type="domain" description="Flagellar hook-associated protein 2 C-terminal" evidence="1">
    <location>
        <begin position="7"/>
        <end position="182"/>
    </location>
</feature>
<evidence type="ECO:0000313" key="3">
    <source>
        <dbReference type="Proteomes" id="UP000033684"/>
    </source>
</evidence>
<accession>A0A0F3IGM1</accession>
<evidence type="ECO:0000313" key="2">
    <source>
        <dbReference type="EMBL" id="KJV05950.1"/>
    </source>
</evidence>
<dbReference type="InterPro" id="IPR040026">
    <property type="entry name" value="FliD"/>
</dbReference>
<comment type="caution">
    <text evidence="2">The sequence shown here is derived from an EMBL/GenBank/DDBJ whole genome shotgun (WGS) entry which is preliminary data.</text>
</comment>
<organism evidence="2 3">
    <name type="scientific">Methylocucumis oryzae</name>
    <dbReference type="NCBI Taxonomy" id="1632867"/>
    <lineage>
        <taxon>Bacteria</taxon>
        <taxon>Pseudomonadati</taxon>
        <taxon>Pseudomonadota</taxon>
        <taxon>Gammaproteobacteria</taxon>
        <taxon>Methylococcales</taxon>
        <taxon>Methylococcaceae</taxon>
        <taxon>Methylocucumis</taxon>
    </lineage>
</organism>
<reference evidence="3" key="1">
    <citation type="submission" date="2015-03" db="EMBL/GenBank/DDBJ databases">
        <title>Draft genome sequence of a novel methanotroph (Sn10-6) isolated from flooded ricefield rhizosphere in India.</title>
        <authorList>
            <person name="Pandit P.S."/>
            <person name="Pore S.D."/>
            <person name="Arora P."/>
            <person name="Kapse N.G."/>
            <person name="Dhakephalkar P.K."/>
            <person name="Rahalkar M.C."/>
        </authorList>
    </citation>
    <scope>NUCLEOTIDE SEQUENCE [LARGE SCALE GENOMIC DNA]</scope>
    <source>
        <strain evidence="3">Sn10-6</strain>
    </source>
</reference>
<gene>
    <name evidence="2" type="ORF">VZ94_14525</name>
</gene>
<dbReference type="AlphaFoldDB" id="A0A0F3IGM1"/>
<dbReference type="RefSeq" id="WP_045779781.1">
    <property type="nucleotide sequence ID" value="NZ_LAJX01000149.1"/>
</dbReference>
<dbReference type="GO" id="GO:0007155">
    <property type="term" value="P:cell adhesion"/>
    <property type="evidence" value="ECO:0007669"/>
    <property type="project" value="InterPro"/>
</dbReference>
<dbReference type="EMBL" id="LAJX01000149">
    <property type="protein sequence ID" value="KJV05950.1"/>
    <property type="molecule type" value="Genomic_DNA"/>
</dbReference>
<proteinExistence type="predicted"/>
<dbReference type="GO" id="GO:0071973">
    <property type="term" value="P:bacterial-type flagellum-dependent cell motility"/>
    <property type="evidence" value="ECO:0007669"/>
    <property type="project" value="TreeGrafter"/>
</dbReference>
<name>A0A0F3IGM1_9GAMM</name>
<evidence type="ECO:0000259" key="1">
    <source>
        <dbReference type="Pfam" id="PF07195"/>
    </source>
</evidence>